<dbReference type="PANTHER" id="PTHR31672:SF10">
    <property type="entry name" value="F-BOX DOMAIN-CONTAINING PROTEIN"/>
    <property type="match status" value="1"/>
</dbReference>
<evidence type="ECO:0000313" key="3">
    <source>
        <dbReference type="Proteomes" id="UP001293593"/>
    </source>
</evidence>
<dbReference type="AlphaFoldDB" id="A0AAE1JU65"/>
<accession>A0AAE1JU65</accession>
<dbReference type="NCBIfam" id="TIGR01640">
    <property type="entry name" value="F_box_assoc_1"/>
    <property type="match status" value="1"/>
</dbReference>
<dbReference type="InterPro" id="IPR036047">
    <property type="entry name" value="F-box-like_dom_sf"/>
</dbReference>
<dbReference type="PANTHER" id="PTHR31672">
    <property type="entry name" value="BNACNNG10540D PROTEIN"/>
    <property type="match status" value="1"/>
</dbReference>
<protein>
    <recommendedName>
        <fullName evidence="1">F-box domain-containing protein</fullName>
    </recommendedName>
</protein>
<dbReference type="CDD" id="cd22157">
    <property type="entry name" value="F-box_AtFBW1-like"/>
    <property type="match status" value="1"/>
</dbReference>
<dbReference type="InterPro" id="IPR013187">
    <property type="entry name" value="F-box-assoc_dom_typ3"/>
</dbReference>
<comment type="caution">
    <text evidence="2">The sequence shown here is derived from an EMBL/GenBank/DDBJ whole genome shotgun (WGS) entry which is preliminary data.</text>
</comment>
<dbReference type="Proteomes" id="UP001293593">
    <property type="component" value="Unassembled WGS sequence"/>
</dbReference>
<sequence>MKMDGAAPFLPEEIIRNILKRLPVKSLTRFRCVCKDWKNLFKSPSFIADHLHHSNRQNPSLLFQPYREGQYISQLYVLDRGMQVRELPSVPLFGASRFRVVGSSYGLLCVEIDVQGIYPPPLLLFNPATRDVIKLPRTVDDFKCECYLGFGFSPIVNDYKIVRTYAEPKDCIYRVEVYSLSTGSWDDDEYYQMQMPGAIFFADAITANGSMFWIGLQLDLDTDEDETDLDMDGEKTRVIFSFDIASEEFDCVPIPALGNNSLYQLMVYEDKLAILSHVKDAELSCMFDLWVMEEHMDASDRKRRSWTKIFSSTCSAVGYWVPSIFWRGELVYNVCELPGLVGETKCEAENGLSTAFMLLNISTGEVKIFKTRSCGDRRARIFNYEESLVPVGKIPIKEPSS</sequence>
<keyword evidence="3" id="KW-1185">Reference proteome</keyword>
<dbReference type="PROSITE" id="PS50181">
    <property type="entry name" value="FBOX"/>
    <property type="match status" value="1"/>
</dbReference>
<dbReference type="Gene3D" id="1.20.1280.50">
    <property type="match status" value="1"/>
</dbReference>
<organism evidence="2 3">
    <name type="scientific">Acacia crassicarpa</name>
    <name type="common">northern wattle</name>
    <dbReference type="NCBI Taxonomy" id="499986"/>
    <lineage>
        <taxon>Eukaryota</taxon>
        <taxon>Viridiplantae</taxon>
        <taxon>Streptophyta</taxon>
        <taxon>Embryophyta</taxon>
        <taxon>Tracheophyta</taxon>
        <taxon>Spermatophyta</taxon>
        <taxon>Magnoliopsida</taxon>
        <taxon>eudicotyledons</taxon>
        <taxon>Gunneridae</taxon>
        <taxon>Pentapetalae</taxon>
        <taxon>rosids</taxon>
        <taxon>fabids</taxon>
        <taxon>Fabales</taxon>
        <taxon>Fabaceae</taxon>
        <taxon>Caesalpinioideae</taxon>
        <taxon>mimosoid clade</taxon>
        <taxon>Acacieae</taxon>
        <taxon>Acacia</taxon>
    </lineage>
</organism>
<dbReference type="SUPFAM" id="SSF81383">
    <property type="entry name" value="F-box domain"/>
    <property type="match status" value="1"/>
</dbReference>
<reference evidence="2" key="1">
    <citation type="submission" date="2023-10" db="EMBL/GenBank/DDBJ databases">
        <title>Chromosome-level genome of the transformable northern wattle, Acacia crassicarpa.</title>
        <authorList>
            <person name="Massaro I."/>
            <person name="Sinha N.R."/>
            <person name="Poethig S."/>
            <person name="Leichty A.R."/>
        </authorList>
    </citation>
    <scope>NUCLEOTIDE SEQUENCE</scope>
    <source>
        <strain evidence="2">Acra3RX</strain>
        <tissue evidence="2">Leaf</tissue>
    </source>
</reference>
<dbReference type="SMART" id="SM00256">
    <property type="entry name" value="FBOX"/>
    <property type="match status" value="1"/>
</dbReference>
<dbReference type="InterPro" id="IPR050796">
    <property type="entry name" value="SCF_F-box_component"/>
</dbReference>
<dbReference type="InterPro" id="IPR017451">
    <property type="entry name" value="F-box-assoc_interact_dom"/>
</dbReference>
<dbReference type="Pfam" id="PF00646">
    <property type="entry name" value="F-box"/>
    <property type="match status" value="1"/>
</dbReference>
<proteinExistence type="predicted"/>
<dbReference type="Pfam" id="PF08268">
    <property type="entry name" value="FBA_3"/>
    <property type="match status" value="1"/>
</dbReference>
<name>A0AAE1JU65_9FABA</name>
<dbReference type="InterPro" id="IPR001810">
    <property type="entry name" value="F-box_dom"/>
</dbReference>
<gene>
    <name evidence="2" type="ORF">QN277_005749</name>
</gene>
<evidence type="ECO:0000313" key="2">
    <source>
        <dbReference type="EMBL" id="KAK4259414.1"/>
    </source>
</evidence>
<dbReference type="EMBL" id="JAWXYG010000011">
    <property type="protein sequence ID" value="KAK4259414.1"/>
    <property type="molecule type" value="Genomic_DNA"/>
</dbReference>
<feature type="domain" description="F-box" evidence="1">
    <location>
        <begin position="10"/>
        <end position="51"/>
    </location>
</feature>
<evidence type="ECO:0000259" key="1">
    <source>
        <dbReference type="PROSITE" id="PS50181"/>
    </source>
</evidence>